<dbReference type="EMBL" id="BT055243">
    <property type="protein sequence ID" value="ACL53850.1"/>
    <property type="molecule type" value="mRNA"/>
</dbReference>
<dbReference type="AlphaFoldDB" id="B8A101"/>
<proteinExistence type="evidence at transcript level"/>
<sequence>MIIHVRRKGGGSGELVGVRDEVCLHHPDEADVPLREPGLVLGRERRAVEALVVNLDLGDAGALAGGLHPDLGEVRPELRAHRAALQHLRPHHARRGVQRHHAALERLVLTQRCEKRPAGGILRAGAHAWWRNK</sequence>
<reference evidence="1" key="2">
    <citation type="submission" date="2012-06" db="EMBL/GenBank/DDBJ databases">
        <authorList>
            <person name="Yu Y."/>
            <person name="Currie J."/>
            <person name="Lomeli R."/>
            <person name="Angelova A."/>
            <person name="Collura K."/>
            <person name="Wissotski M."/>
            <person name="Campos D."/>
            <person name="Kudrna D."/>
            <person name="Golser W."/>
            <person name="Ashely E."/>
            <person name="Descour A."/>
            <person name="Fernandes J."/>
            <person name="Soderlund C."/>
            <person name="Walbot V."/>
        </authorList>
    </citation>
    <scope>NUCLEOTIDE SEQUENCE</scope>
    <source>
        <strain evidence="1">B73</strain>
    </source>
</reference>
<name>B8A101_MAIZE</name>
<reference evidence="1" key="1">
    <citation type="journal article" date="2009" name="PLoS Genet.">
        <title>Sequencing, mapping, and analysis of 27,455 maize full-length cDNAs.</title>
        <authorList>
            <person name="Soderlund C."/>
            <person name="Descour A."/>
            <person name="Kudrna D."/>
            <person name="Bomhoff M."/>
            <person name="Boyd L."/>
            <person name="Currie J."/>
            <person name="Angelova A."/>
            <person name="Collura K."/>
            <person name="Wissotski M."/>
            <person name="Ashley E."/>
            <person name="Morrow D."/>
            <person name="Fernandes J."/>
            <person name="Walbot V."/>
            <person name="Yu Y."/>
        </authorList>
    </citation>
    <scope>NUCLEOTIDE SEQUENCE</scope>
    <source>
        <strain evidence="1">B73</strain>
    </source>
</reference>
<organism evidence="1">
    <name type="scientific">Zea mays</name>
    <name type="common">Maize</name>
    <dbReference type="NCBI Taxonomy" id="4577"/>
    <lineage>
        <taxon>Eukaryota</taxon>
        <taxon>Viridiplantae</taxon>
        <taxon>Streptophyta</taxon>
        <taxon>Embryophyta</taxon>
        <taxon>Tracheophyta</taxon>
        <taxon>Spermatophyta</taxon>
        <taxon>Magnoliopsida</taxon>
        <taxon>Liliopsida</taxon>
        <taxon>Poales</taxon>
        <taxon>Poaceae</taxon>
        <taxon>PACMAD clade</taxon>
        <taxon>Panicoideae</taxon>
        <taxon>Andropogonodae</taxon>
        <taxon>Andropogoneae</taxon>
        <taxon>Tripsacinae</taxon>
        <taxon>Zea</taxon>
    </lineage>
</organism>
<accession>B8A101</accession>
<evidence type="ECO:0000313" key="1">
    <source>
        <dbReference type="EMBL" id="ACL53850.1"/>
    </source>
</evidence>
<protein>
    <submittedName>
        <fullName evidence="1">Uncharacterized protein</fullName>
    </submittedName>
</protein>